<gene>
    <name evidence="7" type="primary">pdxY</name>
    <name evidence="7" type="ORF">HEQ75_16595</name>
</gene>
<dbReference type="NCBIfam" id="TIGR00687">
    <property type="entry name" value="pyridox_kin"/>
    <property type="match status" value="1"/>
</dbReference>
<evidence type="ECO:0000256" key="1">
    <source>
        <dbReference type="ARBA" id="ARBA00012104"/>
    </source>
</evidence>
<dbReference type="NCBIfam" id="NF004398">
    <property type="entry name" value="PRK05756.1"/>
    <property type="match status" value="1"/>
</dbReference>
<evidence type="ECO:0000256" key="5">
    <source>
        <dbReference type="ARBA" id="ARBA00022840"/>
    </source>
</evidence>
<evidence type="ECO:0000259" key="6">
    <source>
        <dbReference type="Pfam" id="PF08543"/>
    </source>
</evidence>
<dbReference type="Gene3D" id="3.40.1190.20">
    <property type="match status" value="1"/>
</dbReference>
<dbReference type="PANTHER" id="PTHR10534:SF2">
    <property type="entry name" value="PYRIDOXAL KINASE"/>
    <property type="match status" value="1"/>
</dbReference>
<sequence length="295" mass="31097">MNQAVSPADAGRPLNILSIQSWVAYGHVGNASAVFPLQRLGAEVWALNTVQFSNHTGYGAWRGQVFPASLIEELVQGIAERGALTRCDAVLSGYMGAAEIGAAILSAAAQVKAANPAAMFCCDPVIGDVGRGVFVRPGIPDFMRDRAVPAADILTPNQFELEWLTGATVASLDQAKAAVAALQARGPRCVLVTSLRVEDTPASAMDMLVGEGGRFHRIRTPLLPISVNGAGDAIAALFLFHRLRWGEPSVALSAAASSIYGLLRRTAEAGSREILTVAAQEEFVTPSRVFRAEAC</sequence>
<feature type="domain" description="Pyridoxamine kinase/Phosphomethylpyrimidine kinase" evidence="6">
    <location>
        <begin position="86"/>
        <end position="271"/>
    </location>
</feature>
<dbReference type="CDD" id="cd01173">
    <property type="entry name" value="pyridoxal_pyridoxamine_kinase"/>
    <property type="match status" value="1"/>
</dbReference>
<keyword evidence="8" id="KW-1185">Reference proteome</keyword>
<reference evidence="7 8" key="1">
    <citation type="submission" date="2020-03" db="EMBL/GenBank/DDBJ databases">
        <title>Roseomonas selenitidurans sp. nov. isolated from urban soil.</title>
        <authorList>
            <person name="Liu H."/>
        </authorList>
    </citation>
    <scope>NUCLEOTIDE SEQUENCE [LARGE SCALE GENOMIC DNA]</scope>
    <source>
        <strain evidence="7 8">BU-1</strain>
    </source>
</reference>
<dbReference type="PANTHER" id="PTHR10534">
    <property type="entry name" value="PYRIDOXAL KINASE"/>
    <property type="match status" value="1"/>
</dbReference>
<dbReference type="GO" id="GO:0008478">
    <property type="term" value="F:pyridoxal kinase activity"/>
    <property type="evidence" value="ECO:0007669"/>
    <property type="project" value="UniProtKB-EC"/>
</dbReference>
<name>A0ABX1E5V9_9PROT</name>
<dbReference type="RefSeq" id="WP_168032642.1">
    <property type="nucleotide sequence ID" value="NZ_JAAVNE010000027.1"/>
</dbReference>
<dbReference type="InterPro" id="IPR004625">
    <property type="entry name" value="PyrdxlKinase"/>
</dbReference>
<dbReference type="InterPro" id="IPR029056">
    <property type="entry name" value="Ribokinase-like"/>
</dbReference>
<keyword evidence="3" id="KW-0547">Nucleotide-binding</keyword>
<protein>
    <recommendedName>
        <fullName evidence="1">pyridoxal kinase</fullName>
        <ecNumber evidence="1">2.7.1.35</ecNumber>
    </recommendedName>
</protein>
<organism evidence="7 8">
    <name type="scientific">Falsiroseomonas selenitidurans</name>
    <dbReference type="NCBI Taxonomy" id="2716335"/>
    <lineage>
        <taxon>Bacteria</taxon>
        <taxon>Pseudomonadati</taxon>
        <taxon>Pseudomonadota</taxon>
        <taxon>Alphaproteobacteria</taxon>
        <taxon>Acetobacterales</taxon>
        <taxon>Roseomonadaceae</taxon>
        <taxon>Falsiroseomonas</taxon>
    </lineage>
</organism>
<dbReference type="Pfam" id="PF08543">
    <property type="entry name" value="Phos_pyr_kin"/>
    <property type="match status" value="1"/>
</dbReference>
<evidence type="ECO:0000256" key="3">
    <source>
        <dbReference type="ARBA" id="ARBA00022741"/>
    </source>
</evidence>
<keyword evidence="5" id="KW-0067">ATP-binding</keyword>
<keyword evidence="2 7" id="KW-0808">Transferase</keyword>
<comment type="caution">
    <text evidence="7">The sequence shown here is derived from an EMBL/GenBank/DDBJ whole genome shotgun (WGS) entry which is preliminary data.</text>
</comment>
<evidence type="ECO:0000256" key="4">
    <source>
        <dbReference type="ARBA" id="ARBA00022777"/>
    </source>
</evidence>
<dbReference type="InterPro" id="IPR013749">
    <property type="entry name" value="PM/HMP-P_kinase-1"/>
</dbReference>
<evidence type="ECO:0000313" key="7">
    <source>
        <dbReference type="EMBL" id="NKC32486.1"/>
    </source>
</evidence>
<dbReference type="Proteomes" id="UP000787635">
    <property type="component" value="Unassembled WGS sequence"/>
</dbReference>
<dbReference type="EMBL" id="JAAVNE010000027">
    <property type="protein sequence ID" value="NKC32486.1"/>
    <property type="molecule type" value="Genomic_DNA"/>
</dbReference>
<dbReference type="SUPFAM" id="SSF53613">
    <property type="entry name" value="Ribokinase-like"/>
    <property type="match status" value="1"/>
</dbReference>
<evidence type="ECO:0000256" key="2">
    <source>
        <dbReference type="ARBA" id="ARBA00022679"/>
    </source>
</evidence>
<dbReference type="EC" id="2.7.1.35" evidence="1"/>
<accession>A0ABX1E5V9</accession>
<keyword evidence="4 7" id="KW-0418">Kinase</keyword>
<evidence type="ECO:0000313" key="8">
    <source>
        <dbReference type="Proteomes" id="UP000787635"/>
    </source>
</evidence>
<proteinExistence type="predicted"/>